<evidence type="ECO:0000256" key="1">
    <source>
        <dbReference type="SAM" id="Phobius"/>
    </source>
</evidence>
<keyword evidence="1" id="KW-0472">Membrane</keyword>
<name>C0NJ05_AJECG</name>
<dbReference type="GeneID" id="69036151"/>
<organism evidence="2 3">
    <name type="scientific">Ajellomyces capsulatus (strain G186AR / H82 / ATCC MYA-2454 / RMSCC 2432)</name>
    <name type="common">Darling's disease fungus</name>
    <name type="synonym">Histoplasma capsulatum</name>
    <dbReference type="NCBI Taxonomy" id="447093"/>
    <lineage>
        <taxon>Eukaryota</taxon>
        <taxon>Fungi</taxon>
        <taxon>Dikarya</taxon>
        <taxon>Ascomycota</taxon>
        <taxon>Pezizomycotina</taxon>
        <taxon>Eurotiomycetes</taxon>
        <taxon>Eurotiomycetidae</taxon>
        <taxon>Onygenales</taxon>
        <taxon>Ajellomycetaceae</taxon>
        <taxon>Histoplasma</taxon>
    </lineage>
</organism>
<keyword evidence="1" id="KW-0812">Transmembrane</keyword>
<keyword evidence="3" id="KW-1185">Reference proteome</keyword>
<dbReference type="EMBL" id="GG663366">
    <property type="protein sequence ID" value="EEH07846.1"/>
    <property type="molecule type" value="Genomic_DNA"/>
</dbReference>
<evidence type="ECO:0000313" key="2">
    <source>
        <dbReference type="EMBL" id="EEH07846.1"/>
    </source>
</evidence>
<keyword evidence="1" id="KW-1133">Transmembrane helix</keyword>
<feature type="transmembrane region" description="Helical" evidence="1">
    <location>
        <begin position="18"/>
        <end position="36"/>
    </location>
</feature>
<dbReference type="RefSeq" id="XP_045288327.1">
    <property type="nucleotide sequence ID" value="XM_045430184.1"/>
</dbReference>
<sequence>MIHEHVSLLAEIEEATKFISTSVGFILLAFAAAWILRIDFLETQARNNDTEGYHCTPPTNEIHRLTPATTQRPALRTRGRQQKEERINGEQGTSRWVAEVGELRWTLHSGLFQTRRSVDPWMFLSQSRDSRLLSTPTRLKHRNLATPPGFVGCFLTSSKILLPLPDKLSPHSKLTTGRSD</sequence>
<proteinExistence type="predicted"/>
<dbReference type="AlphaFoldDB" id="C0NJ05"/>
<dbReference type="InParanoid" id="C0NJ05"/>
<gene>
    <name evidence="2" type="ORF">HCBG_03135</name>
</gene>
<evidence type="ECO:0000313" key="3">
    <source>
        <dbReference type="Proteomes" id="UP000001631"/>
    </source>
</evidence>
<accession>C0NJ05</accession>
<dbReference type="HOGENOM" id="CLU_1495763_0_0_1"/>
<dbReference type="Proteomes" id="UP000001631">
    <property type="component" value="Unassembled WGS sequence"/>
</dbReference>
<reference evidence="2" key="1">
    <citation type="submission" date="2009-02" db="EMBL/GenBank/DDBJ databases">
        <title>The Genome Sequence of Ajellomyces capsulatus strain G186AR.</title>
        <authorList>
            <consortium name="The Broad Institute Genome Sequencing Platform"/>
            <person name="Champion M."/>
            <person name="Cuomo C."/>
            <person name="Ma L.-J."/>
            <person name="Henn M.R."/>
            <person name="Sil A."/>
            <person name="Goldman B."/>
            <person name="Young S.K."/>
            <person name="Kodira C.D."/>
            <person name="Zeng Q."/>
            <person name="Koehrsen M."/>
            <person name="Alvarado L."/>
            <person name="Berlin A."/>
            <person name="Borenstein D."/>
            <person name="Chen Z."/>
            <person name="Engels R."/>
            <person name="Freedman E."/>
            <person name="Gellesch M."/>
            <person name="Goldberg J."/>
            <person name="Griggs A."/>
            <person name="Gujja S."/>
            <person name="Heiman D."/>
            <person name="Hepburn T."/>
            <person name="Howarth C."/>
            <person name="Jen D."/>
            <person name="Larson L."/>
            <person name="Lewis B."/>
            <person name="Mehta T."/>
            <person name="Park D."/>
            <person name="Pearson M."/>
            <person name="Roberts A."/>
            <person name="Saif S."/>
            <person name="Shea T."/>
            <person name="Shenoy N."/>
            <person name="Sisk P."/>
            <person name="Stolte C."/>
            <person name="Sykes S."/>
            <person name="Walk T."/>
            <person name="White J."/>
            <person name="Yandava C."/>
            <person name="Klein B."/>
            <person name="McEwen J.G."/>
            <person name="Puccia R."/>
            <person name="Goldman G.H."/>
            <person name="Felipe M.S."/>
            <person name="Nino-Vega G."/>
            <person name="San-Blas G."/>
            <person name="Taylor J."/>
            <person name="Mendoza L."/>
            <person name="Galagan J."/>
            <person name="Nusbaum C."/>
            <person name="Birren B."/>
        </authorList>
    </citation>
    <scope>NUCLEOTIDE SEQUENCE</scope>
    <source>
        <strain evidence="2">G186AR</strain>
    </source>
</reference>
<protein>
    <submittedName>
        <fullName evidence="2">Uncharacterized protein</fullName>
    </submittedName>
</protein>